<evidence type="ECO:0000259" key="14">
    <source>
        <dbReference type="PROSITE" id="PS50011"/>
    </source>
</evidence>
<dbReference type="Proteomes" id="UP001158576">
    <property type="component" value="Chromosome 2"/>
</dbReference>
<dbReference type="PROSITE" id="PS00108">
    <property type="entry name" value="PROTEIN_KINASE_ST"/>
    <property type="match status" value="1"/>
</dbReference>
<gene>
    <name evidence="15" type="ORF">OKIOD_LOCUS14371</name>
</gene>
<keyword evidence="16" id="KW-1185">Reference proteome</keyword>
<feature type="domain" description="Protein kinase" evidence="14">
    <location>
        <begin position="20"/>
        <end position="275"/>
    </location>
</feature>
<protein>
    <recommendedName>
        <fullName evidence="4">Serine/threonine-protein kinase 1</fullName>
        <ecNumber evidence="3">2.7.11.1</ecNumber>
    </recommendedName>
</protein>
<dbReference type="Pfam" id="PF00069">
    <property type="entry name" value="Pkinase"/>
    <property type="match status" value="1"/>
</dbReference>
<evidence type="ECO:0000256" key="4">
    <source>
        <dbReference type="ARBA" id="ARBA00016885"/>
    </source>
</evidence>
<evidence type="ECO:0000256" key="2">
    <source>
        <dbReference type="ARBA" id="ARBA00005505"/>
    </source>
</evidence>
<dbReference type="PANTHER" id="PTHR22984:SF25">
    <property type="entry name" value="PROTEIN KINASE DOMAIN-CONTAINING PROTEIN"/>
    <property type="match status" value="1"/>
</dbReference>
<dbReference type="SUPFAM" id="SSF56112">
    <property type="entry name" value="Protein kinase-like (PK-like)"/>
    <property type="match status" value="1"/>
</dbReference>
<comment type="catalytic activity">
    <reaction evidence="13">
        <text>L-seryl-[protein] + ATP = O-phospho-L-seryl-[protein] + ADP + H(+)</text>
        <dbReference type="Rhea" id="RHEA:17989"/>
        <dbReference type="Rhea" id="RHEA-COMP:9863"/>
        <dbReference type="Rhea" id="RHEA-COMP:11604"/>
        <dbReference type="ChEBI" id="CHEBI:15378"/>
        <dbReference type="ChEBI" id="CHEBI:29999"/>
        <dbReference type="ChEBI" id="CHEBI:30616"/>
        <dbReference type="ChEBI" id="CHEBI:83421"/>
        <dbReference type="ChEBI" id="CHEBI:456216"/>
        <dbReference type="EC" id="2.7.11.1"/>
    </reaction>
</comment>
<dbReference type="PROSITE" id="PS50011">
    <property type="entry name" value="PROTEIN_KINASE_DOM"/>
    <property type="match status" value="1"/>
</dbReference>
<evidence type="ECO:0000256" key="5">
    <source>
        <dbReference type="ARBA" id="ARBA00022527"/>
    </source>
</evidence>
<evidence type="ECO:0000256" key="9">
    <source>
        <dbReference type="ARBA" id="ARBA00022777"/>
    </source>
</evidence>
<dbReference type="PIRSF" id="PIRSF037993">
    <property type="entry name" value="STPK_Pim-1"/>
    <property type="match status" value="1"/>
</dbReference>
<dbReference type="Gene3D" id="1.10.510.10">
    <property type="entry name" value="Transferase(Phosphotransferase) domain 1"/>
    <property type="match status" value="1"/>
</dbReference>
<evidence type="ECO:0000256" key="8">
    <source>
        <dbReference type="ARBA" id="ARBA00022741"/>
    </source>
</evidence>
<dbReference type="SMART" id="SM00220">
    <property type="entry name" value="S_TKc"/>
    <property type="match status" value="1"/>
</dbReference>
<dbReference type="InterPro" id="IPR011009">
    <property type="entry name" value="Kinase-like_dom_sf"/>
</dbReference>
<dbReference type="Gene3D" id="3.30.200.20">
    <property type="entry name" value="Phosphorylase Kinase, domain 1"/>
    <property type="match status" value="1"/>
</dbReference>
<dbReference type="EC" id="2.7.11.1" evidence="3"/>
<dbReference type="EMBL" id="OU015567">
    <property type="protein sequence ID" value="CAG5111284.1"/>
    <property type="molecule type" value="Genomic_DNA"/>
</dbReference>
<dbReference type="InterPro" id="IPR017348">
    <property type="entry name" value="PIM1/2/3"/>
</dbReference>
<keyword evidence="6" id="KW-0597">Phosphoprotein</keyword>
<sequence>MSTNSKKLESRKHPTFFTRFQITSLLMQSANGTLYNGIEIDLLTREKVRDVVVKFFPKSSVRTYADVKGIRCPSEIYFHVKAFSLARPFIVKPLDWIEREDDFAVAMEKPEGTMDLFDFCNKYGVQSEKNARIIWTQIVIACYKMHLGGVMHSDIKDENVLINPDTLQIKIIDFGCAKKVQDRYEKPSGTAAYWPPEFKSHGSFKPGPVTVWSLGSILYLLLAGEWKYSEENGFMRNFLKEQRLSEEAQQLINRVLCIHEYSRISLQDVIQSAWVQHLPSSPKKRSSSV</sequence>
<dbReference type="InterPro" id="IPR000719">
    <property type="entry name" value="Prot_kinase_dom"/>
</dbReference>
<dbReference type="InterPro" id="IPR051138">
    <property type="entry name" value="PIM_Ser/Thr_kinase"/>
</dbReference>
<evidence type="ECO:0000256" key="7">
    <source>
        <dbReference type="ARBA" id="ARBA00022679"/>
    </source>
</evidence>
<name>A0ABN7T440_OIKDI</name>
<keyword evidence="11" id="KW-1035">Host cytoplasm</keyword>
<dbReference type="InterPro" id="IPR008271">
    <property type="entry name" value="Ser/Thr_kinase_AS"/>
</dbReference>
<comment type="similarity">
    <text evidence="2">Belongs to the protein kinase superfamily. CAMK Ser/Thr protein kinase family. PIM subfamily.</text>
</comment>
<evidence type="ECO:0000256" key="11">
    <source>
        <dbReference type="ARBA" id="ARBA00023200"/>
    </source>
</evidence>
<reference evidence="15 16" key="1">
    <citation type="submission" date="2021-04" db="EMBL/GenBank/DDBJ databases">
        <authorList>
            <person name="Bliznina A."/>
        </authorList>
    </citation>
    <scope>NUCLEOTIDE SEQUENCE [LARGE SCALE GENOMIC DNA]</scope>
</reference>
<evidence type="ECO:0000256" key="12">
    <source>
        <dbReference type="ARBA" id="ARBA00047899"/>
    </source>
</evidence>
<comment type="catalytic activity">
    <reaction evidence="12">
        <text>L-threonyl-[protein] + ATP = O-phospho-L-threonyl-[protein] + ADP + H(+)</text>
        <dbReference type="Rhea" id="RHEA:46608"/>
        <dbReference type="Rhea" id="RHEA-COMP:11060"/>
        <dbReference type="Rhea" id="RHEA-COMP:11605"/>
        <dbReference type="ChEBI" id="CHEBI:15378"/>
        <dbReference type="ChEBI" id="CHEBI:30013"/>
        <dbReference type="ChEBI" id="CHEBI:30616"/>
        <dbReference type="ChEBI" id="CHEBI:61977"/>
        <dbReference type="ChEBI" id="CHEBI:456216"/>
        <dbReference type="EC" id="2.7.11.1"/>
    </reaction>
</comment>
<keyword evidence="9" id="KW-0418">Kinase</keyword>
<evidence type="ECO:0000256" key="1">
    <source>
        <dbReference type="ARBA" id="ARBA00004192"/>
    </source>
</evidence>
<evidence type="ECO:0000313" key="15">
    <source>
        <dbReference type="EMBL" id="CAG5111284.1"/>
    </source>
</evidence>
<dbReference type="PANTHER" id="PTHR22984">
    <property type="entry name" value="SERINE/THREONINE-PROTEIN KINASE PIM"/>
    <property type="match status" value="1"/>
</dbReference>
<keyword evidence="5" id="KW-0723">Serine/threonine-protein kinase</keyword>
<accession>A0ABN7T440</accession>
<keyword evidence="10" id="KW-0067">ATP-binding</keyword>
<evidence type="ECO:0000256" key="10">
    <source>
        <dbReference type="ARBA" id="ARBA00022840"/>
    </source>
</evidence>
<comment type="subcellular location">
    <subcellularLocation>
        <location evidence="1">Host cytoplasm</location>
    </subcellularLocation>
</comment>
<proteinExistence type="inferred from homology"/>
<organism evidence="15 16">
    <name type="scientific">Oikopleura dioica</name>
    <name type="common">Tunicate</name>
    <dbReference type="NCBI Taxonomy" id="34765"/>
    <lineage>
        <taxon>Eukaryota</taxon>
        <taxon>Metazoa</taxon>
        <taxon>Chordata</taxon>
        <taxon>Tunicata</taxon>
        <taxon>Appendicularia</taxon>
        <taxon>Copelata</taxon>
        <taxon>Oikopleuridae</taxon>
        <taxon>Oikopleura</taxon>
    </lineage>
</organism>
<evidence type="ECO:0000256" key="6">
    <source>
        <dbReference type="ARBA" id="ARBA00022553"/>
    </source>
</evidence>
<keyword evidence="7" id="KW-0808">Transferase</keyword>
<keyword evidence="8" id="KW-0547">Nucleotide-binding</keyword>
<evidence type="ECO:0000256" key="3">
    <source>
        <dbReference type="ARBA" id="ARBA00012513"/>
    </source>
</evidence>
<evidence type="ECO:0000313" key="16">
    <source>
        <dbReference type="Proteomes" id="UP001158576"/>
    </source>
</evidence>
<evidence type="ECO:0000256" key="13">
    <source>
        <dbReference type="ARBA" id="ARBA00048679"/>
    </source>
</evidence>